<keyword evidence="3" id="KW-1185">Reference proteome</keyword>
<gene>
    <name evidence="2" type="ORF">ACFQGB_18295</name>
</gene>
<evidence type="ECO:0000313" key="2">
    <source>
        <dbReference type="EMBL" id="MFC6954822.1"/>
    </source>
</evidence>
<dbReference type="PIRSF" id="PIRSF000883">
    <property type="entry name" value="Pesterase_MJ0912"/>
    <property type="match status" value="1"/>
</dbReference>
<dbReference type="RefSeq" id="WP_336351765.1">
    <property type="nucleotide sequence ID" value="NZ_JAZAQL010000004.1"/>
</dbReference>
<dbReference type="PANTHER" id="PTHR42850">
    <property type="entry name" value="METALLOPHOSPHOESTERASE"/>
    <property type="match status" value="1"/>
</dbReference>
<dbReference type="InterPro" id="IPR011152">
    <property type="entry name" value="Pesterase_MJ0912"/>
</dbReference>
<organism evidence="2 3">
    <name type="scientific">Halorubellus litoreus</name>
    <dbReference type="NCBI Taxonomy" id="755308"/>
    <lineage>
        <taxon>Archaea</taxon>
        <taxon>Methanobacteriati</taxon>
        <taxon>Methanobacteriota</taxon>
        <taxon>Stenosarchaea group</taxon>
        <taxon>Halobacteria</taxon>
        <taxon>Halobacteriales</taxon>
        <taxon>Halorubellaceae</taxon>
        <taxon>Halorubellus</taxon>
    </lineage>
</organism>
<sequence length="226" mass="25259">MRIALISDVHGNLPALEAVLDDVDDDDAVDATVCAGDVVGYGPWPSECVERVRETCSVVVQGNHDRTVETPAEYSHNEMAMRGLEYAKRELSDAQREWLAALPPRTTIARDRFRLVHSHPDPDQLGRYVRPRGFPEMRPYLDDHDGLVLGHTHLQHRAKVDGKLIVNPGSVGQPRDGDPDAAYAVLDVEDATVELRRVEYDVDRVIKRVEDEGLPRRIGTRLLDGS</sequence>
<protein>
    <submittedName>
        <fullName evidence="2">Metallophosphoesterase family protein</fullName>
    </submittedName>
</protein>
<dbReference type="InterPro" id="IPR024654">
    <property type="entry name" value="Calcineurin-like_PHP_lpxH"/>
</dbReference>
<evidence type="ECO:0000259" key="1">
    <source>
        <dbReference type="Pfam" id="PF12850"/>
    </source>
</evidence>
<accession>A0ABD5VL88</accession>
<dbReference type="InterPro" id="IPR050126">
    <property type="entry name" value="Ap4A_hydrolase"/>
</dbReference>
<dbReference type="Pfam" id="PF12850">
    <property type="entry name" value="Metallophos_2"/>
    <property type="match status" value="1"/>
</dbReference>
<dbReference type="AlphaFoldDB" id="A0ABD5VL88"/>
<feature type="domain" description="Calcineurin-like phosphoesterase" evidence="1">
    <location>
        <begin position="1"/>
        <end position="190"/>
    </location>
</feature>
<proteinExistence type="predicted"/>
<evidence type="ECO:0000313" key="3">
    <source>
        <dbReference type="Proteomes" id="UP001596395"/>
    </source>
</evidence>
<dbReference type="InterPro" id="IPR029052">
    <property type="entry name" value="Metallo-depent_PP-like"/>
</dbReference>
<dbReference type="PANTHER" id="PTHR42850:SF2">
    <property type="entry name" value="BLL5683 PROTEIN"/>
    <property type="match status" value="1"/>
</dbReference>
<dbReference type="SUPFAM" id="SSF56300">
    <property type="entry name" value="Metallo-dependent phosphatases"/>
    <property type="match status" value="1"/>
</dbReference>
<comment type="caution">
    <text evidence="2">The sequence shown here is derived from an EMBL/GenBank/DDBJ whole genome shotgun (WGS) entry which is preliminary data.</text>
</comment>
<reference evidence="2 3" key="1">
    <citation type="journal article" date="2019" name="Int. J. Syst. Evol. Microbiol.">
        <title>The Global Catalogue of Microorganisms (GCM) 10K type strain sequencing project: providing services to taxonomists for standard genome sequencing and annotation.</title>
        <authorList>
            <consortium name="The Broad Institute Genomics Platform"/>
            <consortium name="The Broad Institute Genome Sequencing Center for Infectious Disease"/>
            <person name="Wu L."/>
            <person name="Ma J."/>
        </authorList>
    </citation>
    <scope>NUCLEOTIDE SEQUENCE [LARGE SCALE GENOMIC DNA]</scope>
    <source>
        <strain evidence="2 3">GX26</strain>
    </source>
</reference>
<dbReference type="EMBL" id="JBHSXN010000004">
    <property type="protein sequence ID" value="MFC6954822.1"/>
    <property type="molecule type" value="Genomic_DNA"/>
</dbReference>
<dbReference type="Gene3D" id="3.60.21.10">
    <property type="match status" value="1"/>
</dbReference>
<name>A0ABD5VL88_9EURY</name>
<dbReference type="Proteomes" id="UP001596395">
    <property type="component" value="Unassembled WGS sequence"/>
</dbReference>